<dbReference type="Proteomes" id="UP001231941">
    <property type="component" value="Unassembled WGS sequence"/>
</dbReference>
<dbReference type="Gene3D" id="3.30.70.2970">
    <property type="entry name" value="Protein of unknown function (DUF541), domain 2"/>
    <property type="match status" value="1"/>
</dbReference>
<dbReference type="EMBL" id="JAVAMP010000010">
    <property type="protein sequence ID" value="MDP5275832.1"/>
    <property type="molecule type" value="Genomic_DNA"/>
</dbReference>
<dbReference type="RefSeq" id="WP_305993143.1">
    <property type="nucleotide sequence ID" value="NZ_JAVAMP010000010.1"/>
</dbReference>
<dbReference type="PANTHER" id="PTHR34387:SF2">
    <property type="entry name" value="SLR1258 PROTEIN"/>
    <property type="match status" value="1"/>
</dbReference>
<dbReference type="InterPro" id="IPR007497">
    <property type="entry name" value="SIMPL/DUF541"/>
</dbReference>
<evidence type="ECO:0000313" key="1">
    <source>
        <dbReference type="EMBL" id="MDP5275832.1"/>
    </source>
</evidence>
<name>A0ABT9J2L8_9BACL</name>
<dbReference type="Pfam" id="PF04402">
    <property type="entry name" value="SIMPL"/>
    <property type="match status" value="1"/>
</dbReference>
<keyword evidence="2" id="KW-1185">Reference proteome</keyword>
<gene>
    <name evidence="1" type="ORF">Q5Y73_17160</name>
</gene>
<organism evidence="1 2">
    <name type="scientific">Chengkuizengella axinellae</name>
    <dbReference type="NCBI Taxonomy" id="3064388"/>
    <lineage>
        <taxon>Bacteria</taxon>
        <taxon>Bacillati</taxon>
        <taxon>Bacillota</taxon>
        <taxon>Bacilli</taxon>
        <taxon>Bacillales</taxon>
        <taxon>Paenibacillaceae</taxon>
        <taxon>Chengkuizengella</taxon>
    </lineage>
</organism>
<sequence>MNMTMKRITALLLVSLVALTYFVLLQTKDVNGRVQAEDIKEKLNTITVLGEGEITVNPDVAFVTIAVETKGDTASEAQEENAKIIKQVESVILDTYKLKDEDIQTTSFNVYPRYQYTEKDAPKLLGYESKHSLQITYRNIDQIGELVDDLTKAGVNRVDHISFNTEIADEYELAAIENAMANAEEKAGVIAKSENKTIKGIIHVVQGNPTFDSPINFASQELSYDAYNNTSIASGQIKITANVSVQYEY</sequence>
<dbReference type="PANTHER" id="PTHR34387">
    <property type="entry name" value="SLR1258 PROTEIN"/>
    <property type="match status" value="1"/>
</dbReference>
<accession>A0ABT9J2L8</accession>
<reference evidence="1 2" key="1">
    <citation type="submission" date="2023-08" db="EMBL/GenBank/DDBJ databases">
        <authorList>
            <person name="Park J.-S."/>
        </authorList>
    </citation>
    <scope>NUCLEOTIDE SEQUENCE [LARGE SCALE GENOMIC DNA]</scope>
    <source>
        <strain evidence="1 2">2205SS18-9</strain>
    </source>
</reference>
<protein>
    <submittedName>
        <fullName evidence="1">SIMPL domain-containing protein</fullName>
    </submittedName>
</protein>
<evidence type="ECO:0000313" key="2">
    <source>
        <dbReference type="Proteomes" id="UP001231941"/>
    </source>
</evidence>
<proteinExistence type="predicted"/>
<dbReference type="Gene3D" id="3.30.110.170">
    <property type="entry name" value="Protein of unknown function (DUF541), domain 1"/>
    <property type="match status" value="1"/>
</dbReference>
<comment type="caution">
    <text evidence="1">The sequence shown here is derived from an EMBL/GenBank/DDBJ whole genome shotgun (WGS) entry which is preliminary data.</text>
</comment>
<dbReference type="InterPro" id="IPR052022">
    <property type="entry name" value="26kDa_periplasmic_antigen"/>
</dbReference>